<protein>
    <recommendedName>
        <fullName evidence="3">SAP domain-containing protein</fullName>
    </recommendedName>
</protein>
<comment type="caution">
    <text evidence="1">The sequence shown here is derived from an EMBL/GenBank/DDBJ whole genome shotgun (WGS) entry which is preliminary data.</text>
</comment>
<dbReference type="OrthoDB" id="3247418at2759"/>
<reference evidence="1 2" key="1">
    <citation type="submission" date="2019-02" db="EMBL/GenBank/DDBJ databases">
        <title>Genome sequencing of the rare red list fungi Bondarzewia mesenterica.</title>
        <authorList>
            <person name="Buettner E."/>
            <person name="Kellner H."/>
        </authorList>
    </citation>
    <scope>NUCLEOTIDE SEQUENCE [LARGE SCALE GENOMIC DNA]</scope>
    <source>
        <strain evidence="1 2">DSM 108281</strain>
    </source>
</reference>
<evidence type="ECO:0000313" key="2">
    <source>
        <dbReference type="Proteomes" id="UP000310158"/>
    </source>
</evidence>
<keyword evidence="2" id="KW-1185">Reference proteome</keyword>
<evidence type="ECO:0000313" key="1">
    <source>
        <dbReference type="EMBL" id="THH10831.1"/>
    </source>
</evidence>
<dbReference type="AlphaFoldDB" id="A0A4S4LHS0"/>
<dbReference type="EMBL" id="SGPL01000546">
    <property type="protein sequence ID" value="THH10831.1"/>
    <property type="molecule type" value="Genomic_DNA"/>
</dbReference>
<name>A0A4S4LHS0_9AGAM</name>
<accession>A0A4S4LHS0</accession>
<gene>
    <name evidence="1" type="ORF">EW146_g8248</name>
</gene>
<evidence type="ECO:0008006" key="3">
    <source>
        <dbReference type="Google" id="ProtNLM"/>
    </source>
</evidence>
<dbReference type="Proteomes" id="UP000310158">
    <property type="component" value="Unassembled WGS sequence"/>
</dbReference>
<organism evidence="1 2">
    <name type="scientific">Bondarzewia mesenterica</name>
    <dbReference type="NCBI Taxonomy" id="1095465"/>
    <lineage>
        <taxon>Eukaryota</taxon>
        <taxon>Fungi</taxon>
        <taxon>Dikarya</taxon>
        <taxon>Basidiomycota</taxon>
        <taxon>Agaricomycotina</taxon>
        <taxon>Agaricomycetes</taxon>
        <taxon>Russulales</taxon>
        <taxon>Bondarzewiaceae</taxon>
        <taxon>Bondarzewia</taxon>
    </lineage>
</organism>
<proteinExistence type="predicted"/>
<sequence>MHLFYLGLFKTHCREIWGMDISFEDSDGKFTLKKIPLRPPDKEMAWAAEVLTRGDEAALKKCGKSALWHLCLDRNIRRWRASSPVTLIAGKSMRTEERPIAQLPIAESQATEFPVRAPIVGKKDAAGAKAMLQSAVSIESTDHMFFTKDVLISLIKDLNLSTKGNNPDLVSRLLNWRADNVFPQVETGVCVDDTMGMSTKNKLGVDEAKQWFSSQTEIQRADLMEFTVSILSSLCKACSISSRARKDVLVDCLLSWKVHGATDTAAQTKAKQGLKKGVLGRTVLSEVHKDMASTELPSWVSPAPPNLGCAAHSSLSADKWRATCTVHLPITLICLWGGHDDRYYEILSNFIDLVTAVEIGSMLITSPEHVALYDKLML</sequence>